<dbReference type="PANTHER" id="PTHR16255:SF16">
    <property type="entry name" value="PROTEIN RETARDED ROOT GROWTH, MITOCHONDRIAL"/>
    <property type="match status" value="1"/>
</dbReference>
<accession>A0A8X7Z9U8</accession>
<dbReference type="GO" id="GO:0005739">
    <property type="term" value="C:mitochondrion"/>
    <property type="evidence" value="ECO:0007669"/>
    <property type="project" value="UniProtKB-ARBA"/>
</dbReference>
<dbReference type="EMBL" id="JAAWWB010000016">
    <property type="protein sequence ID" value="KAG6763962.1"/>
    <property type="molecule type" value="Genomic_DNA"/>
</dbReference>
<protein>
    <recommendedName>
        <fullName evidence="2">DUF155 domain-containing protein</fullName>
    </recommendedName>
</protein>
<dbReference type="InterPro" id="IPR003734">
    <property type="entry name" value="DUF155"/>
</dbReference>
<dbReference type="Pfam" id="PF02582">
    <property type="entry name" value="DUF155"/>
    <property type="match status" value="1"/>
</dbReference>
<dbReference type="AlphaFoldDB" id="A0A8X7Z9U8"/>
<evidence type="ECO:0000313" key="3">
    <source>
        <dbReference type="EMBL" id="KAG6763962.1"/>
    </source>
</evidence>
<feature type="domain" description="DUF155" evidence="2">
    <location>
        <begin position="148"/>
        <end position="291"/>
    </location>
</feature>
<gene>
    <name evidence="3" type="ORF">POTOM_031412</name>
</gene>
<reference evidence="3" key="1">
    <citation type="journal article" date="2020" name="bioRxiv">
        <title>Hybrid origin of Populus tomentosa Carr. identified through genome sequencing and phylogenomic analysis.</title>
        <authorList>
            <person name="An X."/>
            <person name="Gao K."/>
            <person name="Chen Z."/>
            <person name="Li J."/>
            <person name="Yang X."/>
            <person name="Yang X."/>
            <person name="Zhou J."/>
            <person name="Guo T."/>
            <person name="Zhao T."/>
            <person name="Huang S."/>
            <person name="Miao D."/>
            <person name="Khan W.U."/>
            <person name="Rao P."/>
            <person name="Ye M."/>
            <person name="Lei B."/>
            <person name="Liao W."/>
            <person name="Wang J."/>
            <person name="Ji L."/>
            <person name="Li Y."/>
            <person name="Guo B."/>
            <person name="Mustafa N.S."/>
            <person name="Li S."/>
            <person name="Yun Q."/>
            <person name="Keller S.R."/>
            <person name="Mao J."/>
            <person name="Zhang R."/>
            <person name="Strauss S.H."/>
        </authorList>
    </citation>
    <scope>NUCLEOTIDE SEQUENCE</scope>
    <source>
        <strain evidence="3">GM15</strain>
        <tissue evidence="3">Leaf</tissue>
    </source>
</reference>
<dbReference type="Proteomes" id="UP000886885">
    <property type="component" value="Chromosome 8D"/>
</dbReference>
<sequence>MGSRWRATASLLLDHVTTKASDFLSPNLPKPLNRSHPLIQTVHGFKFRPFSAIPSRVSVYSNEIESGSHDLALNYPLGPKEDEETGKIPVKAYFLCTSINLKSMQAENLSNVVPPTSRSTNYTVLRFFNLSSDTSALGIGGYVSCRYMVVFQYGSAVLFNIEDHEVERYLEIVRRHTSGLLSEMRKDDYAIIEKPLLAEDMQGGLDYIVLKTLDNDSIRIIGSVLGQSIALDYFVSQVDGMVEEFSGINRAMEKTGTFTMDRKKLLQLVGKANSNLADVILKVGLFERYSIMRSSAWDPLDVGSNYDDSTGHITIEPLPVLFFTVRSEIAWRDAKYAQIYEDFFRFPPKYCSWTASSKLMVIHLALFNNLHKHMVESFWCPFCSVTLGDRKFRKATVSTVGTAMSGMYRPHRPDNLGLTPQKQISASGYDGAVLSATSARLQELSQLPGEDIMYQHEEFTCGV</sequence>
<keyword evidence="4" id="KW-1185">Reference proteome</keyword>
<dbReference type="OrthoDB" id="18302at2759"/>
<evidence type="ECO:0000313" key="4">
    <source>
        <dbReference type="Proteomes" id="UP000886885"/>
    </source>
</evidence>
<evidence type="ECO:0000259" key="2">
    <source>
        <dbReference type="Pfam" id="PF02582"/>
    </source>
</evidence>
<organism evidence="3 4">
    <name type="scientific">Populus tomentosa</name>
    <name type="common">Chinese white poplar</name>
    <dbReference type="NCBI Taxonomy" id="118781"/>
    <lineage>
        <taxon>Eukaryota</taxon>
        <taxon>Viridiplantae</taxon>
        <taxon>Streptophyta</taxon>
        <taxon>Embryophyta</taxon>
        <taxon>Tracheophyta</taxon>
        <taxon>Spermatophyta</taxon>
        <taxon>Magnoliopsida</taxon>
        <taxon>eudicotyledons</taxon>
        <taxon>Gunneridae</taxon>
        <taxon>Pentapetalae</taxon>
        <taxon>rosids</taxon>
        <taxon>fabids</taxon>
        <taxon>Malpighiales</taxon>
        <taxon>Salicaceae</taxon>
        <taxon>Saliceae</taxon>
        <taxon>Populus</taxon>
    </lineage>
</organism>
<dbReference type="PANTHER" id="PTHR16255">
    <property type="entry name" value="REQUIRED FOR MEIOTIC NUCLEAR DIVISION PROTEIN 1 HOMOLOG"/>
    <property type="match status" value="1"/>
</dbReference>
<name>A0A8X7Z9U8_POPTO</name>
<evidence type="ECO:0000256" key="1">
    <source>
        <dbReference type="ARBA" id="ARBA00008306"/>
    </source>
</evidence>
<comment type="caution">
    <text evidence="3">The sequence shown here is derived from an EMBL/GenBank/DDBJ whole genome shotgun (WGS) entry which is preliminary data.</text>
</comment>
<proteinExistence type="inferred from homology"/>
<dbReference type="InterPro" id="IPR051624">
    <property type="entry name" value="RMD1/Sad1-interacting"/>
</dbReference>
<comment type="similarity">
    <text evidence="1">Belongs to the RMD1/sif2 family.</text>
</comment>